<keyword evidence="11" id="KW-0927">Auxin signaling pathway</keyword>
<evidence type="ECO:0000256" key="1">
    <source>
        <dbReference type="ARBA" id="ARBA00004127"/>
    </source>
</evidence>
<dbReference type="GO" id="GO:0015293">
    <property type="term" value="F:symporter activity"/>
    <property type="evidence" value="ECO:0007669"/>
    <property type="project" value="UniProtKB-KW"/>
</dbReference>
<name>A0AA86SCR1_9FABA</name>
<keyword evidence="4" id="KW-0813">Transport</keyword>
<dbReference type="Proteomes" id="UP001189624">
    <property type="component" value="Chromosome 3"/>
</dbReference>
<dbReference type="Pfam" id="PF01490">
    <property type="entry name" value="Aa_trans"/>
    <property type="match status" value="1"/>
</dbReference>
<evidence type="ECO:0000259" key="14">
    <source>
        <dbReference type="Pfam" id="PF01490"/>
    </source>
</evidence>
<keyword evidence="5" id="KW-1003">Cell membrane</keyword>
<evidence type="ECO:0000256" key="5">
    <source>
        <dbReference type="ARBA" id="ARBA00022475"/>
    </source>
</evidence>
<feature type="domain" description="Amino acid transporter transmembrane" evidence="14">
    <location>
        <begin position="34"/>
        <end position="325"/>
    </location>
</feature>
<feature type="transmembrane region" description="Helical" evidence="13">
    <location>
        <begin position="65"/>
        <end position="87"/>
    </location>
</feature>
<keyword evidence="7" id="KW-0769">Symport</keyword>
<organism evidence="15 16">
    <name type="scientific">Sphenostylis stenocarpa</name>
    <dbReference type="NCBI Taxonomy" id="92480"/>
    <lineage>
        <taxon>Eukaryota</taxon>
        <taxon>Viridiplantae</taxon>
        <taxon>Streptophyta</taxon>
        <taxon>Embryophyta</taxon>
        <taxon>Tracheophyta</taxon>
        <taxon>Spermatophyta</taxon>
        <taxon>Magnoliopsida</taxon>
        <taxon>eudicotyledons</taxon>
        <taxon>Gunneridae</taxon>
        <taxon>Pentapetalae</taxon>
        <taxon>rosids</taxon>
        <taxon>fabids</taxon>
        <taxon>Fabales</taxon>
        <taxon>Fabaceae</taxon>
        <taxon>Papilionoideae</taxon>
        <taxon>50 kb inversion clade</taxon>
        <taxon>NPAAA clade</taxon>
        <taxon>indigoferoid/millettioid clade</taxon>
        <taxon>Phaseoleae</taxon>
        <taxon>Sphenostylis</taxon>
    </lineage>
</organism>
<dbReference type="Gramene" id="rna-AYBTSS11_LOCUS11484">
    <property type="protein sequence ID" value="CAJ1943683.1"/>
    <property type="gene ID" value="gene-AYBTSS11_LOCUS11484"/>
</dbReference>
<dbReference type="AlphaFoldDB" id="A0AA86SCR1"/>
<sequence length="349" mass="39030">MEEDDTNQSGRSTTIVGEHERNINDWLSITKSRNARWWYSSFHNVTAVVGAGVLGFPYAMSELGWGPGVTILILSWICTLYTAWQMIEMHEPEQGKRLDRYHELGQYAFGEKLGLWIVVPQQLMVQVGVNIVYMITGGNSLKKIYDTICVDGCTPIRRTYFIMMFAAIQFVLSHLPSLNSIAAVSFVAAVMSISYSTMAWITTAHRGVQPGVEYGSRFSTDAENVFGFFSALGTIAFGYSGHNVVLEIQATIPSTPENPSKKAMWKGMVVAYIVVALCYFPVACIGYWAFGNAVDDSILLSLEKPRWVIIAANIFVFVHVTGSYQDSLEDLCLLQPHTFSDWRIETDYT</sequence>
<feature type="transmembrane region" description="Helical" evidence="13">
    <location>
        <begin position="181"/>
        <end position="201"/>
    </location>
</feature>
<keyword evidence="9 13" id="KW-1133">Transmembrane helix</keyword>
<accession>A0AA86SCR1</accession>
<evidence type="ECO:0000256" key="11">
    <source>
        <dbReference type="ARBA" id="ARBA00023294"/>
    </source>
</evidence>
<evidence type="ECO:0000313" key="16">
    <source>
        <dbReference type="Proteomes" id="UP001189624"/>
    </source>
</evidence>
<feature type="transmembrane region" description="Helical" evidence="13">
    <location>
        <begin position="305"/>
        <end position="324"/>
    </location>
</feature>
<proteinExistence type="inferred from homology"/>
<evidence type="ECO:0000256" key="3">
    <source>
        <dbReference type="ARBA" id="ARBA00005590"/>
    </source>
</evidence>
<evidence type="ECO:0000313" key="15">
    <source>
        <dbReference type="EMBL" id="CAJ1943683.1"/>
    </source>
</evidence>
<evidence type="ECO:0000256" key="6">
    <source>
        <dbReference type="ARBA" id="ARBA00022692"/>
    </source>
</evidence>
<dbReference type="GO" id="GO:0012505">
    <property type="term" value="C:endomembrane system"/>
    <property type="evidence" value="ECO:0007669"/>
    <property type="project" value="UniProtKB-SubCell"/>
</dbReference>
<protein>
    <recommendedName>
        <fullName evidence="14">Amino acid transporter transmembrane domain-containing protein</fullName>
    </recommendedName>
</protein>
<evidence type="ECO:0000256" key="9">
    <source>
        <dbReference type="ARBA" id="ARBA00022989"/>
    </source>
</evidence>
<evidence type="ECO:0000256" key="13">
    <source>
        <dbReference type="SAM" id="Phobius"/>
    </source>
</evidence>
<dbReference type="EMBL" id="OY731400">
    <property type="protein sequence ID" value="CAJ1943683.1"/>
    <property type="molecule type" value="Genomic_DNA"/>
</dbReference>
<evidence type="ECO:0000256" key="2">
    <source>
        <dbReference type="ARBA" id="ARBA00004236"/>
    </source>
</evidence>
<comment type="subcellular location">
    <subcellularLocation>
        <location evidence="2">Cell membrane</location>
    </subcellularLocation>
    <subcellularLocation>
        <location evidence="1">Endomembrane system</location>
        <topology evidence="1">Multi-pass membrane protein</topology>
    </subcellularLocation>
</comment>
<feature type="transmembrane region" description="Helical" evidence="13">
    <location>
        <begin position="159"/>
        <end position="175"/>
    </location>
</feature>
<evidence type="ECO:0000256" key="12">
    <source>
        <dbReference type="ARBA" id="ARBA00045588"/>
    </source>
</evidence>
<evidence type="ECO:0000256" key="4">
    <source>
        <dbReference type="ARBA" id="ARBA00022448"/>
    </source>
</evidence>
<dbReference type="PANTHER" id="PTHR48017">
    <property type="entry name" value="OS05G0424000 PROTEIN-RELATED"/>
    <property type="match status" value="1"/>
</dbReference>
<evidence type="ECO:0000256" key="7">
    <source>
        <dbReference type="ARBA" id="ARBA00022847"/>
    </source>
</evidence>
<comment type="function">
    <text evidence="12">Carrier protein involved in proton-driven auxin influx. Mediates the formation of auxin gradient from developing leaves (site of auxin biosynthesis) to tips by contributing to the loading of auxin in vascular tissues and facilitating acropetal (base to tip) auxin transport within inner tissues of the root apex, and basipetal (tip to base) auxin transport within outer tissues of the root apex. May be involved in lateral roots and nodules formation.</text>
</comment>
<keyword evidence="16" id="KW-1185">Reference proteome</keyword>
<feature type="transmembrane region" description="Helical" evidence="13">
    <location>
        <begin position="37"/>
        <end position="59"/>
    </location>
</feature>
<feature type="transmembrane region" description="Helical" evidence="13">
    <location>
        <begin position="269"/>
        <end position="290"/>
    </location>
</feature>
<keyword evidence="6 13" id="KW-0812">Transmembrane</keyword>
<dbReference type="GO" id="GO:0005886">
    <property type="term" value="C:plasma membrane"/>
    <property type="evidence" value="ECO:0007669"/>
    <property type="project" value="UniProtKB-SubCell"/>
</dbReference>
<dbReference type="InterPro" id="IPR013057">
    <property type="entry name" value="AA_transpt_TM"/>
</dbReference>
<keyword evidence="10 13" id="KW-0472">Membrane</keyword>
<dbReference type="Gene3D" id="1.20.1740.10">
    <property type="entry name" value="Amino acid/polyamine transporter I"/>
    <property type="match status" value="1"/>
</dbReference>
<keyword evidence="8" id="KW-0029">Amino-acid transport</keyword>
<evidence type="ECO:0000256" key="8">
    <source>
        <dbReference type="ARBA" id="ARBA00022970"/>
    </source>
</evidence>
<gene>
    <name evidence="15" type="ORF">AYBTSS11_LOCUS11484</name>
</gene>
<dbReference type="GO" id="GO:0006865">
    <property type="term" value="P:amino acid transport"/>
    <property type="evidence" value="ECO:0007669"/>
    <property type="project" value="UniProtKB-KW"/>
</dbReference>
<comment type="similarity">
    <text evidence="3">Belongs to the amino acid/polyamine transporter 2 family. Amino acid/auxin permease (AAAP) (TC 2.A.18.1) subfamily.</text>
</comment>
<dbReference type="GO" id="GO:0009734">
    <property type="term" value="P:auxin-activated signaling pathway"/>
    <property type="evidence" value="ECO:0007669"/>
    <property type="project" value="UniProtKB-KW"/>
</dbReference>
<reference evidence="15" key="1">
    <citation type="submission" date="2023-10" db="EMBL/GenBank/DDBJ databases">
        <authorList>
            <person name="Domelevo Entfellner J.-B."/>
        </authorList>
    </citation>
    <scope>NUCLEOTIDE SEQUENCE</scope>
</reference>
<evidence type="ECO:0000256" key="10">
    <source>
        <dbReference type="ARBA" id="ARBA00023136"/>
    </source>
</evidence>